<feature type="domain" description="ABC transporter" evidence="15">
    <location>
        <begin position="260"/>
        <end position="496"/>
    </location>
</feature>
<dbReference type="Gene3D" id="3.40.50.300">
    <property type="entry name" value="P-loop containing nucleotide triphosphate hydrolases"/>
    <property type="match status" value="2"/>
</dbReference>
<comment type="subcellular location">
    <subcellularLocation>
        <location evidence="1">Membrane</location>
        <topology evidence="1">Multi-pass membrane protein</topology>
    </subcellularLocation>
</comment>
<organism evidence="17 18">
    <name type="scientific">Panagrellus redivivus</name>
    <name type="common">Microworm</name>
    <dbReference type="NCBI Taxonomy" id="6233"/>
    <lineage>
        <taxon>Eukaryota</taxon>
        <taxon>Metazoa</taxon>
        <taxon>Ecdysozoa</taxon>
        <taxon>Nematoda</taxon>
        <taxon>Chromadorea</taxon>
        <taxon>Rhabditida</taxon>
        <taxon>Tylenchina</taxon>
        <taxon>Panagrolaimomorpha</taxon>
        <taxon>Panagrolaimoidea</taxon>
        <taxon>Panagrolaimidae</taxon>
        <taxon>Panagrellus</taxon>
    </lineage>
</organism>
<keyword evidence="8" id="KW-0067">ATP-binding</keyword>
<evidence type="ECO:0000256" key="13">
    <source>
        <dbReference type="ARBA" id="ARBA00034018"/>
    </source>
</evidence>
<keyword evidence="17" id="KW-1185">Reference proteome</keyword>
<dbReference type="InterPro" id="IPR003439">
    <property type="entry name" value="ABC_transporter-like_ATP-bd"/>
</dbReference>
<evidence type="ECO:0000313" key="18">
    <source>
        <dbReference type="WBParaSite" id="Pan_g17132.t1"/>
    </source>
</evidence>
<feature type="domain" description="ABC transporter" evidence="15">
    <location>
        <begin position="901"/>
        <end position="1137"/>
    </location>
</feature>
<evidence type="ECO:0000256" key="3">
    <source>
        <dbReference type="ARBA" id="ARBA00012191"/>
    </source>
</evidence>
<dbReference type="GO" id="GO:0016887">
    <property type="term" value="F:ATP hydrolysis activity"/>
    <property type="evidence" value="ECO:0007669"/>
    <property type="project" value="InterPro"/>
</dbReference>
<feature type="transmembrane region" description="Helical" evidence="14">
    <location>
        <begin position="188"/>
        <end position="207"/>
    </location>
</feature>
<dbReference type="Pfam" id="PF00005">
    <property type="entry name" value="ABC_tran"/>
    <property type="match status" value="2"/>
</dbReference>
<dbReference type="FunFam" id="3.40.50.300:FF:000479">
    <property type="entry name" value="Multidrug resistance protein 1A"/>
    <property type="match status" value="1"/>
</dbReference>
<feature type="transmembrane region" description="Helical" evidence="14">
    <location>
        <begin position="160"/>
        <end position="182"/>
    </location>
</feature>
<evidence type="ECO:0000256" key="6">
    <source>
        <dbReference type="ARBA" id="ARBA00022737"/>
    </source>
</evidence>
<evidence type="ECO:0000256" key="14">
    <source>
        <dbReference type="SAM" id="Phobius"/>
    </source>
</evidence>
<keyword evidence="12" id="KW-0325">Glycoprotein</keyword>
<feature type="transmembrane region" description="Helical" evidence="14">
    <location>
        <begin position="798"/>
        <end position="821"/>
    </location>
</feature>
<keyword evidence="5 14" id="KW-0812">Transmembrane</keyword>
<evidence type="ECO:0000256" key="1">
    <source>
        <dbReference type="ARBA" id="ARBA00004141"/>
    </source>
</evidence>
<evidence type="ECO:0000259" key="15">
    <source>
        <dbReference type="PROSITE" id="PS50893"/>
    </source>
</evidence>
<keyword evidence="11 14" id="KW-0472">Membrane</keyword>
<dbReference type="SUPFAM" id="SSF90123">
    <property type="entry name" value="ABC transporter transmembrane region"/>
    <property type="match status" value="2"/>
</dbReference>
<evidence type="ECO:0000256" key="11">
    <source>
        <dbReference type="ARBA" id="ARBA00023136"/>
    </source>
</evidence>
<dbReference type="InterPro" id="IPR036640">
    <property type="entry name" value="ABC1_TM_sf"/>
</dbReference>
<comment type="catalytic activity">
    <reaction evidence="13">
        <text>ATP + H2O + xenobioticSide 1 = ADP + phosphate + xenobioticSide 2.</text>
        <dbReference type="EC" id="7.6.2.2"/>
    </reaction>
</comment>
<evidence type="ECO:0000256" key="2">
    <source>
        <dbReference type="ARBA" id="ARBA00007577"/>
    </source>
</evidence>
<protein>
    <recommendedName>
        <fullName evidence="3">ABC-type xenobiotic transporter</fullName>
        <ecNumber evidence="3">7.6.2.2</ecNumber>
    </recommendedName>
</protein>
<keyword evidence="10 14" id="KW-1133">Transmembrane helix</keyword>
<feature type="transmembrane region" description="Helical" evidence="14">
    <location>
        <begin position="59"/>
        <end position="78"/>
    </location>
</feature>
<evidence type="ECO:0000256" key="7">
    <source>
        <dbReference type="ARBA" id="ARBA00022741"/>
    </source>
</evidence>
<feature type="transmembrane region" description="Helical" evidence="14">
    <location>
        <begin position="84"/>
        <end position="104"/>
    </location>
</feature>
<dbReference type="WBParaSite" id="Pan_g17132.t1">
    <property type="protein sequence ID" value="Pan_g17132.t1"/>
    <property type="gene ID" value="Pan_g17132"/>
</dbReference>
<evidence type="ECO:0000256" key="9">
    <source>
        <dbReference type="ARBA" id="ARBA00022967"/>
    </source>
</evidence>
<dbReference type="Proteomes" id="UP000492821">
    <property type="component" value="Unassembled WGS sequence"/>
</dbReference>
<evidence type="ECO:0000256" key="5">
    <source>
        <dbReference type="ARBA" id="ARBA00022692"/>
    </source>
</evidence>
<dbReference type="GO" id="GO:0015421">
    <property type="term" value="F:ABC-type oligopeptide transporter activity"/>
    <property type="evidence" value="ECO:0007669"/>
    <property type="project" value="TreeGrafter"/>
</dbReference>
<dbReference type="CDD" id="cd03249">
    <property type="entry name" value="ABC_MTABC3_MDL1_MDL2"/>
    <property type="match status" value="2"/>
</dbReference>
<evidence type="ECO:0000256" key="8">
    <source>
        <dbReference type="ARBA" id="ARBA00022840"/>
    </source>
</evidence>
<reference evidence="18" key="2">
    <citation type="submission" date="2020-10" db="UniProtKB">
        <authorList>
            <consortium name="WormBaseParasite"/>
        </authorList>
    </citation>
    <scope>IDENTIFICATION</scope>
</reference>
<feature type="domain" description="ABC transmembrane type-1" evidence="16">
    <location>
        <begin position="580"/>
        <end position="867"/>
    </location>
</feature>
<feature type="domain" description="ABC transmembrane type-1" evidence="16">
    <location>
        <begin position="4"/>
        <end position="225"/>
    </location>
</feature>
<dbReference type="Pfam" id="PF00664">
    <property type="entry name" value="ABC_membrane"/>
    <property type="match status" value="2"/>
</dbReference>
<feature type="transmembrane region" description="Helical" evidence="14">
    <location>
        <begin position="577"/>
        <end position="601"/>
    </location>
</feature>
<evidence type="ECO:0000256" key="12">
    <source>
        <dbReference type="ARBA" id="ARBA00023180"/>
    </source>
</evidence>
<sequence>MGALFTLTERQCRQIRKHFLESIVNQEIEWFDKNEVGSLTHKMSANIEKIKDGTSDKPAIVLQASAAIISGVILAFTFCWRLTLVLIVIVPFVILSLYGSARAVNAAIYKEMSAYSAAGAVAEEVISGIRTVMSFNAQSFEADRYEKCLNKGKIVGIRKAGVTGFFSGLYNMFLFISMGASFWYGTQLVVWGEIKPGTVFATFWAVLTGGMRMGMAVPQISVIVGAKLAAGELFEVIDRKPKLDSLSKAGQKLDDVKGKIEFSNIHFRYPSRPDVKVLNGVSWSVEPGQTIAFVGHSGCGKSTSIGLLMRFYNPESGSITIDGVPIEDLNVEWLRNTIGIVSQESVMFQATVAENLEIGKPDATHEEIVKACEMANAHNFIMKLPEEYDTFIGDGGVRLSGGQKQRIAIARALIRQPKILLLDEATSALDTESERLVQGALDAASTGRTTITIAHRLSTVRNANKIVVFDQGNILESGTHDELMKLDGFYKQLVTSQHVTGVQKPLIEPEIHFEEVPRRTSRRASDIATERVRMSIASVRTVECDLYVDDIVDEMAQEGSQTASLMEIATFAKPERLLAIGGIAFSLIRGLSWPCFAVLYGQMFLTLSKSDLSNAVHQAQIYAMIFAGISVLAGSTTFISGFLLGIVGEKVAMRLRHCVYKNILRQDGAYFDERSHSVGILTNRLAQDASNVQAAIDQRLAEVLQAITTFGFGIVIAFSVTWKMTPFCLLASFFLVIAQAQISALLKRRGVVDAEIAGTASRIVTESIENVKTIQAMTRQTKTFEDFDESSKLPLKRAIVRGLISSVSYGLSISYMSFNFWASYLIGMGMINRGWVTPFAAFQAVEAFSTASALLSNSAAYFPEFIRARISAGLMFGMMRMNPKVDSTSLHGVVKPIKGNIELNKVKFAYPSSDRILTLNGLDIKADFGKTIALVGPSGCGKSTVIQLVERFYDVLSGVLRVDGLDSRLYNVQHLRSSIALVGQEPTLFNLSIRDNIAYGCTEVDEGKLIAAAKMANIDSFVRSLPAGYETSAGARGSQLSGGQRQRVAIARAIFREPRILLLDEATAALDGESEKLVQEAIDRARDGRTCITVAHRLSTIQNADLICVIDSGKCVESGTHDQLVGNRGLYYRLVQSQSMA</sequence>
<dbReference type="SUPFAM" id="SSF52540">
    <property type="entry name" value="P-loop containing nucleoside triphosphate hydrolases"/>
    <property type="match status" value="2"/>
</dbReference>
<accession>A0A7E4V6E2</accession>
<dbReference type="GO" id="GO:0005524">
    <property type="term" value="F:ATP binding"/>
    <property type="evidence" value="ECO:0007669"/>
    <property type="project" value="UniProtKB-KW"/>
</dbReference>
<name>A0A7E4V6E2_PANRE</name>
<dbReference type="AlphaFoldDB" id="A0A7E4V6E2"/>
<dbReference type="GO" id="GO:0005743">
    <property type="term" value="C:mitochondrial inner membrane"/>
    <property type="evidence" value="ECO:0007669"/>
    <property type="project" value="TreeGrafter"/>
</dbReference>
<dbReference type="GO" id="GO:0090374">
    <property type="term" value="P:oligopeptide export from mitochondrion"/>
    <property type="evidence" value="ECO:0007669"/>
    <property type="project" value="TreeGrafter"/>
</dbReference>
<dbReference type="Gene3D" id="1.20.1560.10">
    <property type="entry name" value="ABC transporter type 1, transmembrane domain"/>
    <property type="match status" value="1"/>
</dbReference>
<proteinExistence type="inferred from homology"/>
<keyword evidence="7" id="KW-0547">Nucleotide-binding</keyword>
<reference evidence="17" key="1">
    <citation type="journal article" date="2013" name="Genetics">
        <title>The draft genome and transcriptome of Panagrellus redivivus are shaped by the harsh demands of a free-living lifestyle.</title>
        <authorList>
            <person name="Srinivasan J."/>
            <person name="Dillman A.R."/>
            <person name="Macchietto M.G."/>
            <person name="Heikkinen L."/>
            <person name="Lakso M."/>
            <person name="Fracchia K.M."/>
            <person name="Antoshechkin I."/>
            <person name="Mortazavi A."/>
            <person name="Wong G."/>
            <person name="Sternberg P.W."/>
        </authorList>
    </citation>
    <scope>NUCLEOTIDE SEQUENCE [LARGE SCALE GENOMIC DNA]</scope>
    <source>
        <strain evidence="17">MT8872</strain>
    </source>
</reference>
<dbReference type="SMART" id="SM00382">
    <property type="entry name" value="AAA"/>
    <property type="match status" value="2"/>
</dbReference>
<dbReference type="CDD" id="cd18578">
    <property type="entry name" value="ABC_6TM_Pgp_ABCB1_D2_like"/>
    <property type="match status" value="1"/>
</dbReference>
<dbReference type="EC" id="7.6.2.2" evidence="3"/>
<feature type="transmembrane region" description="Helical" evidence="14">
    <location>
        <begin position="700"/>
        <end position="718"/>
    </location>
</feature>
<dbReference type="InterPro" id="IPR003593">
    <property type="entry name" value="AAA+_ATPase"/>
</dbReference>
<dbReference type="PANTHER" id="PTHR43394">
    <property type="entry name" value="ATP-DEPENDENT PERMEASE MDL1, MITOCHONDRIAL"/>
    <property type="match status" value="1"/>
</dbReference>
<dbReference type="InterPro" id="IPR039421">
    <property type="entry name" value="Type_1_exporter"/>
</dbReference>
<keyword evidence="4" id="KW-0813">Transport</keyword>
<keyword evidence="9" id="KW-1278">Translocase</keyword>
<dbReference type="PROSITE" id="PS50893">
    <property type="entry name" value="ABC_TRANSPORTER_2"/>
    <property type="match status" value="2"/>
</dbReference>
<comment type="similarity">
    <text evidence="2">Belongs to the ABC transporter superfamily. ABCB family. Multidrug resistance exporter (TC 3.A.1.201) subfamily.</text>
</comment>
<dbReference type="PROSITE" id="PS00211">
    <property type="entry name" value="ABC_TRANSPORTER_1"/>
    <property type="match status" value="2"/>
</dbReference>
<keyword evidence="6" id="KW-0677">Repeat</keyword>
<dbReference type="PROSITE" id="PS50929">
    <property type="entry name" value="ABC_TM1F"/>
    <property type="match status" value="2"/>
</dbReference>
<evidence type="ECO:0000259" key="16">
    <source>
        <dbReference type="PROSITE" id="PS50929"/>
    </source>
</evidence>
<evidence type="ECO:0000256" key="10">
    <source>
        <dbReference type="ARBA" id="ARBA00022989"/>
    </source>
</evidence>
<dbReference type="GO" id="GO:0008559">
    <property type="term" value="F:ABC-type xenobiotic transporter activity"/>
    <property type="evidence" value="ECO:0007669"/>
    <property type="project" value="UniProtKB-EC"/>
</dbReference>
<dbReference type="InterPro" id="IPR027417">
    <property type="entry name" value="P-loop_NTPase"/>
</dbReference>
<dbReference type="InterPro" id="IPR017871">
    <property type="entry name" value="ABC_transporter-like_CS"/>
</dbReference>
<dbReference type="PANTHER" id="PTHR43394:SF27">
    <property type="entry name" value="ATP-DEPENDENT TRANSLOCASE ABCB1-LIKE"/>
    <property type="match status" value="1"/>
</dbReference>
<feature type="transmembrane region" description="Helical" evidence="14">
    <location>
        <begin position="724"/>
        <end position="746"/>
    </location>
</feature>
<dbReference type="CDD" id="cd18577">
    <property type="entry name" value="ABC_6TM_Pgp_ABCB1_D1_like"/>
    <property type="match status" value="1"/>
</dbReference>
<evidence type="ECO:0000256" key="4">
    <source>
        <dbReference type="ARBA" id="ARBA00022448"/>
    </source>
</evidence>
<dbReference type="FunFam" id="3.40.50.300:FF:000916">
    <property type="entry name" value="ABC transporter B family member 9"/>
    <property type="match status" value="1"/>
</dbReference>
<evidence type="ECO:0000313" key="17">
    <source>
        <dbReference type="Proteomes" id="UP000492821"/>
    </source>
</evidence>
<dbReference type="InterPro" id="IPR011527">
    <property type="entry name" value="ABC1_TM_dom"/>
</dbReference>
<feature type="transmembrane region" description="Helical" evidence="14">
    <location>
        <begin position="621"/>
        <end position="647"/>
    </location>
</feature>